<evidence type="ECO:0000313" key="9">
    <source>
        <dbReference type="EMBL" id="ETD24248.1"/>
    </source>
</evidence>
<dbReference type="InterPro" id="IPR013105">
    <property type="entry name" value="TPR_2"/>
</dbReference>
<dbReference type="Proteomes" id="UP000018731">
    <property type="component" value="Unassembled WGS sequence"/>
</dbReference>
<dbReference type="Pfam" id="PF07719">
    <property type="entry name" value="TPR_2"/>
    <property type="match status" value="1"/>
</dbReference>
<dbReference type="PROSITE" id="PS50005">
    <property type="entry name" value="TPR"/>
    <property type="match status" value="1"/>
</dbReference>
<dbReference type="EC" id="3.5.2.6" evidence="2"/>
<evidence type="ECO:0000256" key="5">
    <source>
        <dbReference type="ARBA" id="ARBA00023157"/>
    </source>
</evidence>
<reference evidence="9 10" key="1">
    <citation type="journal article" date="2014" name="Genome Announc.">
        <title>Draft genome sequences of six enterohepatic helicobacter species isolated from humans and one from rhesus macaques.</title>
        <authorList>
            <person name="Shen Z."/>
            <person name="Sheh A."/>
            <person name="Young S.K."/>
            <person name="Abouelliel A."/>
            <person name="Ward D.V."/>
            <person name="Earl A.M."/>
            <person name="Fox J.G."/>
        </authorList>
    </citation>
    <scope>NUCLEOTIDE SEQUENCE [LARGE SCALE GENOMIC DNA]</scope>
    <source>
        <strain evidence="9 10">MIT 99-5501</strain>
    </source>
</reference>
<dbReference type="HOGENOM" id="CLU_000288_36_8_7"/>
<keyword evidence="4 7" id="KW-0802">TPR repeat</keyword>
<dbReference type="SUPFAM" id="SSF81901">
    <property type="entry name" value="HCP-like"/>
    <property type="match status" value="1"/>
</dbReference>
<keyword evidence="6" id="KW-0046">Antibiotic resistance</keyword>
<evidence type="ECO:0000256" key="3">
    <source>
        <dbReference type="ARBA" id="ARBA00022737"/>
    </source>
</evidence>
<dbReference type="GO" id="GO:0008800">
    <property type="term" value="F:beta-lactamase activity"/>
    <property type="evidence" value="ECO:0007669"/>
    <property type="project" value="UniProtKB-EC"/>
</dbReference>
<dbReference type="Pfam" id="PF13181">
    <property type="entry name" value="TPR_8"/>
    <property type="match status" value="1"/>
</dbReference>
<name>V8CA07_9HELI</name>
<keyword evidence="10" id="KW-1185">Reference proteome</keyword>
<evidence type="ECO:0000256" key="1">
    <source>
        <dbReference type="ARBA" id="ARBA00001526"/>
    </source>
</evidence>
<dbReference type="GO" id="GO:0046677">
    <property type="term" value="P:response to antibiotic"/>
    <property type="evidence" value="ECO:0007669"/>
    <property type="project" value="UniProtKB-KW"/>
</dbReference>
<dbReference type="InterPro" id="IPR006597">
    <property type="entry name" value="Sel1-like"/>
</dbReference>
<evidence type="ECO:0000256" key="7">
    <source>
        <dbReference type="PROSITE-ProRule" id="PRU00339"/>
    </source>
</evidence>
<dbReference type="STRING" id="1357400.HMPREF2086_00998"/>
<evidence type="ECO:0000313" key="10">
    <source>
        <dbReference type="Proteomes" id="UP000018731"/>
    </source>
</evidence>
<dbReference type="InterPro" id="IPR019734">
    <property type="entry name" value="TPR_rpt"/>
</dbReference>
<dbReference type="SMART" id="SM00671">
    <property type="entry name" value="SEL1"/>
    <property type="match status" value="4"/>
</dbReference>
<keyword evidence="5" id="KW-1015">Disulfide bond</keyword>
<dbReference type="EMBL" id="AZJI01000004">
    <property type="protein sequence ID" value="ETD24248.1"/>
    <property type="molecule type" value="Genomic_DNA"/>
</dbReference>
<evidence type="ECO:0000256" key="2">
    <source>
        <dbReference type="ARBA" id="ARBA00012865"/>
    </source>
</evidence>
<protein>
    <recommendedName>
        <fullName evidence="2">beta-lactamase</fullName>
        <ecNumber evidence="2">3.5.2.6</ecNumber>
    </recommendedName>
</protein>
<dbReference type="PATRIC" id="fig|1357400.3.peg.1363"/>
<evidence type="ECO:0000256" key="8">
    <source>
        <dbReference type="SAM" id="SignalP"/>
    </source>
</evidence>
<dbReference type="InterPro" id="IPR050767">
    <property type="entry name" value="Sel1_AlgK"/>
</dbReference>
<organism evidence="9 10">
    <name type="scientific">Helicobacter macacae MIT 99-5501</name>
    <dbReference type="NCBI Taxonomy" id="1357400"/>
    <lineage>
        <taxon>Bacteria</taxon>
        <taxon>Pseudomonadati</taxon>
        <taxon>Campylobacterota</taxon>
        <taxon>Epsilonproteobacteria</taxon>
        <taxon>Campylobacterales</taxon>
        <taxon>Helicobacteraceae</taxon>
        <taxon>Helicobacter</taxon>
    </lineage>
</organism>
<feature type="signal peptide" evidence="8">
    <location>
        <begin position="1"/>
        <end position="23"/>
    </location>
</feature>
<sequence length="220" mass="24266">MKKLVLVCGILASVVSVSMGAMSQEEWQRASHNCFENEDKSACQALINHSIEMGWGSLEQCSKDNCALIGHCYYVAGRYREAILYYEKAIALGDNSGYGTLGDTYAKLQDYYNAKKYYEIACNKGNGDIHQSGSCFNLGNNLYYKGQGVRQDYAKAAELWKKACDMKNGDACNGLGVLYAKGQGVRQNLSTAKQYYGKACDLGNQVGCDNYKLLHNQGVQ</sequence>
<dbReference type="Pfam" id="PF08238">
    <property type="entry name" value="Sel1"/>
    <property type="match status" value="2"/>
</dbReference>
<dbReference type="RefSeq" id="WP_023927724.1">
    <property type="nucleotide sequence ID" value="NZ_KI669454.1"/>
</dbReference>
<feature type="chain" id="PRO_5004768762" description="beta-lactamase" evidence="8">
    <location>
        <begin position="24"/>
        <end position="220"/>
    </location>
</feature>
<gene>
    <name evidence="9" type="ORF">HMPREF2086_00998</name>
</gene>
<dbReference type="PANTHER" id="PTHR11102:SF160">
    <property type="entry name" value="ERAD-ASSOCIATED E3 UBIQUITIN-PROTEIN LIGASE COMPONENT HRD3"/>
    <property type="match status" value="1"/>
</dbReference>
<proteinExistence type="predicted"/>
<evidence type="ECO:0000256" key="4">
    <source>
        <dbReference type="ARBA" id="ARBA00022803"/>
    </source>
</evidence>
<keyword evidence="3" id="KW-0677">Repeat</keyword>
<dbReference type="Gene3D" id="1.25.40.10">
    <property type="entry name" value="Tetratricopeptide repeat domain"/>
    <property type="match status" value="1"/>
</dbReference>
<feature type="repeat" description="TPR" evidence="7">
    <location>
        <begin position="63"/>
        <end position="96"/>
    </location>
</feature>
<comment type="catalytic activity">
    <reaction evidence="1">
        <text>a beta-lactam + H2O = a substituted beta-amino acid</text>
        <dbReference type="Rhea" id="RHEA:20401"/>
        <dbReference type="ChEBI" id="CHEBI:15377"/>
        <dbReference type="ChEBI" id="CHEBI:35627"/>
        <dbReference type="ChEBI" id="CHEBI:140347"/>
        <dbReference type="EC" id="3.5.2.6"/>
    </reaction>
</comment>
<dbReference type="InterPro" id="IPR011990">
    <property type="entry name" value="TPR-like_helical_dom_sf"/>
</dbReference>
<dbReference type="PANTHER" id="PTHR11102">
    <property type="entry name" value="SEL-1-LIKE PROTEIN"/>
    <property type="match status" value="1"/>
</dbReference>
<accession>V8CA07</accession>
<dbReference type="AlphaFoldDB" id="V8CA07"/>
<dbReference type="eggNOG" id="COG0790">
    <property type="taxonomic scope" value="Bacteria"/>
</dbReference>
<keyword evidence="8" id="KW-0732">Signal</keyword>
<comment type="caution">
    <text evidence="9">The sequence shown here is derived from an EMBL/GenBank/DDBJ whole genome shotgun (WGS) entry which is preliminary data.</text>
</comment>
<evidence type="ECO:0000256" key="6">
    <source>
        <dbReference type="ARBA" id="ARBA00023251"/>
    </source>
</evidence>